<evidence type="ECO:0000313" key="3">
    <source>
        <dbReference type="Proteomes" id="UP000270094"/>
    </source>
</evidence>
<dbReference type="EMBL" id="UYYB01022803">
    <property type="protein sequence ID" value="VDM71928.1"/>
    <property type="molecule type" value="Genomic_DNA"/>
</dbReference>
<feature type="region of interest" description="Disordered" evidence="1">
    <location>
        <begin position="1"/>
        <end position="24"/>
    </location>
</feature>
<reference evidence="2 3" key="1">
    <citation type="submission" date="2018-11" db="EMBL/GenBank/DDBJ databases">
        <authorList>
            <consortium name="Pathogen Informatics"/>
        </authorList>
    </citation>
    <scope>NUCLEOTIDE SEQUENCE [LARGE SCALE GENOMIC DNA]</scope>
</reference>
<keyword evidence="3" id="KW-1185">Reference proteome</keyword>
<feature type="compositionally biased region" description="Basic and acidic residues" evidence="1">
    <location>
        <begin position="1"/>
        <end position="18"/>
    </location>
</feature>
<dbReference type="Proteomes" id="UP000270094">
    <property type="component" value="Unassembled WGS sequence"/>
</dbReference>
<organism evidence="2 3">
    <name type="scientific">Strongylus vulgaris</name>
    <name type="common">Blood worm</name>
    <dbReference type="NCBI Taxonomy" id="40348"/>
    <lineage>
        <taxon>Eukaryota</taxon>
        <taxon>Metazoa</taxon>
        <taxon>Ecdysozoa</taxon>
        <taxon>Nematoda</taxon>
        <taxon>Chromadorea</taxon>
        <taxon>Rhabditida</taxon>
        <taxon>Rhabditina</taxon>
        <taxon>Rhabditomorpha</taxon>
        <taxon>Strongyloidea</taxon>
        <taxon>Strongylidae</taxon>
        <taxon>Strongylus</taxon>
    </lineage>
</organism>
<dbReference type="OrthoDB" id="410104at2759"/>
<gene>
    <name evidence="2" type="ORF">SVUK_LOCUS6926</name>
</gene>
<sequence length="71" mass="7891">MGLAHLPDKRRNRSRGDSKPISFARQHPFQTPLFPLEKYHNGFLPAEVRAAIKTMKAATAPGPDHVLADLC</sequence>
<accession>A0A3P7KXI3</accession>
<name>A0A3P7KXI3_STRVU</name>
<evidence type="ECO:0000313" key="2">
    <source>
        <dbReference type="EMBL" id="VDM71928.1"/>
    </source>
</evidence>
<dbReference type="AlphaFoldDB" id="A0A3P7KXI3"/>
<evidence type="ECO:0000256" key="1">
    <source>
        <dbReference type="SAM" id="MobiDB-lite"/>
    </source>
</evidence>
<protein>
    <submittedName>
        <fullName evidence="2">Uncharacterized protein</fullName>
    </submittedName>
</protein>
<proteinExistence type="predicted"/>